<feature type="region of interest" description="Disordered" evidence="1">
    <location>
        <begin position="1"/>
        <end position="38"/>
    </location>
</feature>
<accession>A0ABQ1LG91</accession>
<proteinExistence type="predicted"/>
<feature type="compositionally biased region" description="Basic and acidic residues" evidence="1">
    <location>
        <begin position="67"/>
        <end position="77"/>
    </location>
</feature>
<evidence type="ECO:0000256" key="1">
    <source>
        <dbReference type="SAM" id="MobiDB-lite"/>
    </source>
</evidence>
<dbReference type="EMBL" id="BMFC01000027">
    <property type="protein sequence ID" value="GGC23442.1"/>
    <property type="molecule type" value="Genomic_DNA"/>
</dbReference>
<evidence type="ECO:0000313" key="2">
    <source>
        <dbReference type="EMBL" id="GGC23442.1"/>
    </source>
</evidence>
<comment type="caution">
    <text evidence="2">The sequence shown here is derived from an EMBL/GenBank/DDBJ whole genome shotgun (WGS) entry which is preliminary data.</text>
</comment>
<gene>
    <name evidence="2" type="ORF">GCM10011363_44890</name>
</gene>
<sequence>MNDDSDDRDGASSPKGSHRGRGHKENPNDPSETLGPEDVLGTIIGRLGRLLGQAQDVFEEATNSNGNKRDRKDDRLRTSSKMTIRTVGGENVSLSSIMSELNLEPENTTEHPELREFKPEFVVDTPELLVAVSDVPGSTLENVDVTIDGDVMVIRSITPTVEYWAEVLMHRNVDLAKREVLVLNGILSIIWKFPVDTK</sequence>
<reference evidence="3" key="1">
    <citation type="journal article" date="2019" name="Int. J. Syst. Evol. Microbiol.">
        <title>The Global Catalogue of Microorganisms (GCM) 10K type strain sequencing project: providing services to taxonomists for standard genome sequencing and annotation.</title>
        <authorList>
            <consortium name="The Broad Institute Genomics Platform"/>
            <consortium name="The Broad Institute Genome Sequencing Center for Infectious Disease"/>
            <person name="Wu L."/>
            <person name="Ma J."/>
        </authorList>
    </citation>
    <scope>NUCLEOTIDE SEQUENCE [LARGE SCALE GENOMIC DNA]</scope>
    <source>
        <strain evidence="3">CGMCC 1.12478</strain>
    </source>
</reference>
<dbReference type="SUPFAM" id="SSF49764">
    <property type="entry name" value="HSP20-like chaperones"/>
    <property type="match status" value="1"/>
</dbReference>
<dbReference type="Proteomes" id="UP000645462">
    <property type="component" value="Unassembled WGS sequence"/>
</dbReference>
<dbReference type="RefSeq" id="WP_188484337.1">
    <property type="nucleotide sequence ID" value="NZ_BMFC01000027.1"/>
</dbReference>
<name>A0ABQ1LG91_9RHOB</name>
<dbReference type="InterPro" id="IPR008978">
    <property type="entry name" value="HSP20-like_chaperone"/>
</dbReference>
<organism evidence="2 3">
    <name type="scientific">Marivita lacus</name>
    <dbReference type="NCBI Taxonomy" id="1323742"/>
    <lineage>
        <taxon>Bacteria</taxon>
        <taxon>Pseudomonadati</taxon>
        <taxon>Pseudomonadota</taxon>
        <taxon>Alphaproteobacteria</taxon>
        <taxon>Rhodobacterales</taxon>
        <taxon>Roseobacteraceae</taxon>
        <taxon>Marivita</taxon>
    </lineage>
</organism>
<evidence type="ECO:0000313" key="3">
    <source>
        <dbReference type="Proteomes" id="UP000645462"/>
    </source>
</evidence>
<keyword evidence="3" id="KW-1185">Reference proteome</keyword>
<feature type="region of interest" description="Disordered" evidence="1">
    <location>
        <begin position="59"/>
        <end position="78"/>
    </location>
</feature>
<protein>
    <submittedName>
        <fullName evidence="2">Uncharacterized protein</fullName>
    </submittedName>
</protein>